<evidence type="ECO:0000313" key="3">
    <source>
        <dbReference type="Proteomes" id="UP001470230"/>
    </source>
</evidence>
<protein>
    <recommendedName>
        <fullName evidence="1">HNH nuclease domain-containing protein</fullName>
    </recommendedName>
</protein>
<dbReference type="Gene3D" id="3.90.75.20">
    <property type="match status" value="1"/>
</dbReference>
<dbReference type="EMBL" id="JAPFFF010000019">
    <property type="protein sequence ID" value="KAK8858355.1"/>
    <property type="molecule type" value="Genomic_DNA"/>
</dbReference>
<accession>A0ABR2I8F5</accession>
<sequence length="190" mass="23115">MTEEVIDFVTLNEDSDYEILNKYPFTIRRKDNHYVVKESLVNGYPRISLHSKSYKKHILIAKQFLYNDDPTNKIFIDHKNRLRSDYHLENLRWVTARENSKNKVGAKNGIIYEYVDNISDDAIKVTDYGEHELEDYFYYDNIFYFYNGFQYRKLHINENKDGYKFVEMKDINNKRVCVYYLQFKKLYDLD</sequence>
<dbReference type="InterPro" id="IPR003615">
    <property type="entry name" value="HNH_nuc"/>
</dbReference>
<dbReference type="Proteomes" id="UP001470230">
    <property type="component" value="Unassembled WGS sequence"/>
</dbReference>
<proteinExistence type="predicted"/>
<dbReference type="InterPro" id="IPR044925">
    <property type="entry name" value="His-Me_finger_sf"/>
</dbReference>
<keyword evidence="3" id="KW-1185">Reference proteome</keyword>
<dbReference type="SUPFAM" id="SSF54060">
    <property type="entry name" value="His-Me finger endonucleases"/>
    <property type="match status" value="1"/>
</dbReference>
<feature type="domain" description="HNH nuclease" evidence="1">
    <location>
        <begin position="54"/>
        <end position="100"/>
    </location>
</feature>
<organism evidence="2 3">
    <name type="scientific">Tritrichomonas musculus</name>
    <dbReference type="NCBI Taxonomy" id="1915356"/>
    <lineage>
        <taxon>Eukaryota</taxon>
        <taxon>Metamonada</taxon>
        <taxon>Parabasalia</taxon>
        <taxon>Tritrichomonadida</taxon>
        <taxon>Tritrichomonadidae</taxon>
        <taxon>Tritrichomonas</taxon>
    </lineage>
</organism>
<evidence type="ECO:0000313" key="2">
    <source>
        <dbReference type="EMBL" id="KAK8858355.1"/>
    </source>
</evidence>
<name>A0ABR2I8F5_9EUKA</name>
<reference evidence="2 3" key="1">
    <citation type="submission" date="2024-04" db="EMBL/GenBank/DDBJ databases">
        <title>Tritrichomonas musculus Genome.</title>
        <authorList>
            <person name="Alves-Ferreira E."/>
            <person name="Grigg M."/>
            <person name="Lorenzi H."/>
            <person name="Galac M."/>
        </authorList>
    </citation>
    <scope>NUCLEOTIDE SEQUENCE [LARGE SCALE GENOMIC DNA]</scope>
    <source>
        <strain evidence="2 3">EAF2021</strain>
    </source>
</reference>
<dbReference type="Pfam" id="PF13392">
    <property type="entry name" value="HNH_3"/>
    <property type="match status" value="1"/>
</dbReference>
<evidence type="ECO:0000259" key="1">
    <source>
        <dbReference type="Pfam" id="PF13392"/>
    </source>
</evidence>
<comment type="caution">
    <text evidence="2">The sequence shown here is derived from an EMBL/GenBank/DDBJ whole genome shotgun (WGS) entry which is preliminary data.</text>
</comment>
<gene>
    <name evidence="2" type="ORF">M9Y10_013458</name>
</gene>